<feature type="transmembrane region" description="Helical" evidence="1">
    <location>
        <begin position="12"/>
        <end position="36"/>
    </location>
</feature>
<dbReference type="Proteomes" id="UP000318571">
    <property type="component" value="Chromosome 11"/>
</dbReference>
<sequence>MRTLQCFRKHSKLAGCSIVTVTTLTEITGLGFYLKYYMDFLEAKPPDYETPRHVDAGTVIGISITTISLLLCNILLFYGVWRRKLICFLPWMLLHAALFFEAVIALIFCIVHSIKTSTYYSPMLLMVGIAIFIFVAWYLVKDVFLALYSSDDAYRNGNGSDFSRDNMLEMQSYCHSSPRVSYVTSMNEMHRIVI</sequence>
<comment type="caution">
    <text evidence="2">The sequence shown here is derived from an EMBL/GenBank/DDBJ whole genome shotgun (WGS) entry which is preliminary data.</text>
</comment>
<feature type="transmembrane region" description="Helical" evidence="1">
    <location>
        <begin position="56"/>
        <end position="81"/>
    </location>
</feature>
<evidence type="ECO:0000313" key="3">
    <source>
        <dbReference type="Proteomes" id="UP000318571"/>
    </source>
</evidence>
<keyword evidence="3" id="KW-1185">Reference proteome</keyword>
<proteinExistence type="predicted"/>
<dbReference type="EMBL" id="VCGU01000003">
    <property type="protein sequence ID" value="TRY78659.1"/>
    <property type="molecule type" value="Genomic_DNA"/>
</dbReference>
<keyword evidence="1" id="KW-0812">Transmembrane</keyword>
<organism evidence="2 3">
    <name type="scientific">Tigriopus californicus</name>
    <name type="common">Marine copepod</name>
    <dbReference type="NCBI Taxonomy" id="6832"/>
    <lineage>
        <taxon>Eukaryota</taxon>
        <taxon>Metazoa</taxon>
        <taxon>Ecdysozoa</taxon>
        <taxon>Arthropoda</taxon>
        <taxon>Crustacea</taxon>
        <taxon>Multicrustacea</taxon>
        <taxon>Hexanauplia</taxon>
        <taxon>Copepoda</taxon>
        <taxon>Harpacticoida</taxon>
        <taxon>Harpacticidae</taxon>
        <taxon>Tigriopus</taxon>
    </lineage>
</organism>
<protein>
    <recommendedName>
        <fullName evidence="4">MARVEL domain-containing protein</fullName>
    </recommendedName>
</protein>
<name>A0A553PLV1_TIGCA</name>
<evidence type="ECO:0000256" key="1">
    <source>
        <dbReference type="SAM" id="Phobius"/>
    </source>
</evidence>
<feature type="transmembrane region" description="Helical" evidence="1">
    <location>
        <begin position="93"/>
        <end position="114"/>
    </location>
</feature>
<dbReference type="AlphaFoldDB" id="A0A553PLV1"/>
<evidence type="ECO:0000313" key="2">
    <source>
        <dbReference type="EMBL" id="TRY78659.1"/>
    </source>
</evidence>
<keyword evidence="1" id="KW-1133">Transmembrane helix</keyword>
<accession>A0A553PLV1</accession>
<keyword evidence="1" id="KW-0472">Membrane</keyword>
<feature type="transmembrane region" description="Helical" evidence="1">
    <location>
        <begin position="120"/>
        <end position="140"/>
    </location>
</feature>
<evidence type="ECO:0008006" key="4">
    <source>
        <dbReference type="Google" id="ProtNLM"/>
    </source>
</evidence>
<gene>
    <name evidence="2" type="ORF">TCAL_14412</name>
</gene>
<reference evidence="2 3" key="1">
    <citation type="journal article" date="2018" name="Nat. Ecol. Evol.">
        <title>Genomic signatures of mitonuclear coevolution across populations of Tigriopus californicus.</title>
        <authorList>
            <person name="Barreto F.S."/>
            <person name="Watson E.T."/>
            <person name="Lima T.G."/>
            <person name="Willett C.S."/>
            <person name="Edmands S."/>
            <person name="Li W."/>
            <person name="Burton R.S."/>
        </authorList>
    </citation>
    <scope>NUCLEOTIDE SEQUENCE [LARGE SCALE GENOMIC DNA]</scope>
    <source>
        <strain evidence="2 3">San Diego</strain>
    </source>
</reference>